<protein>
    <recommendedName>
        <fullName evidence="1">CHRD domain-containing protein</fullName>
    </recommendedName>
</protein>
<dbReference type="RefSeq" id="WP_061913052.1">
    <property type="nucleotide sequence ID" value="NZ_DF967971.1"/>
</dbReference>
<sequence length="170" mass="17733">MRFQKWFLLAVVLLVAVALALPGGAAIARKQVFRASLSPDNELHEVVGSTARGSAVVVSNMDGSFNFTVIGRRLSGPATGVHLHAPADATQTAPIFISLCGSPAPSVVGDCTYDADGNLYITGVIGPAQLMAAGVTGAQFNNYLRSGLIYVNVHTALNPMGEERGQLLEP</sequence>
<gene>
    <name evidence="2" type="ORF">AC812_01325</name>
</gene>
<feature type="domain" description="CHRD" evidence="1">
    <location>
        <begin position="29"/>
        <end position="170"/>
    </location>
</feature>
<dbReference type="Pfam" id="PF07452">
    <property type="entry name" value="CHRD"/>
    <property type="match status" value="1"/>
</dbReference>
<evidence type="ECO:0000259" key="1">
    <source>
        <dbReference type="PROSITE" id="PS50933"/>
    </source>
</evidence>
<reference evidence="2 3" key="1">
    <citation type="submission" date="2015-07" db="EMBL/GenBank/DDBJ databases">
        <title>Draft genome of Bellilinea caldifistulae DSM 17877.</title>
        <authorList>
            <person name="Hemp J."/>
            <person name="Ward L.M."/>
            <person name="Pace L.A."/>
            <person name="Fischer W.W."/>
        </authorList>
    </citation>
    <scope>NUCLEOTIDE SEQUENCE [LARGE SCALE GENOMIC DNA]</scope>
    <source>
        <strain evidence="2 3">GOMI-1</strain>
    </source>
</reference>
<dbReference type="Proteomes" id="UP000050514">
    <property type="component" value="Unassembled WGS sequence"/>
</dbReference>
<evidence type="ECO:0000313" key="2">
    <source>
        <dbReference type="EMBL" id="KPL78099.1"/>
    </source>
</evidence>
<evidence type="ECO:0000313" key="3">
    <source>
        <dbReference type="Proteomes" id="UP000050514"/>
    </source>
</evidence>
<name>A0A0P6XSE6_9CHLR</name>
<dbReference type="PROSITE" id="PS50933">
    <property type="entry name" value="CHRD"/>
    <property type="match status" value="1"/>
</dbReference>
<comment type="caution">
    <text evidence="2">The sequence shown here is derived from an EMBL/GenBank/DDBJ whole genome shotgun (WGS) entry which is preliminary data.</text>
</comment>
<dbReference type="PATRIC" id="fig|360411.5.peg.447"/>
<accession>A0A0P6XSE6</accession>
<organism evidence="2 3">
    <name type="scientific">Bellilinea caldifistulae</name>
    <dbReference type="NCBI Taxonomy" id="360411"/>
    <lineage>
        <taxon>Bacteria</taxon>
        <taxon>Bacillati</taxon>
        <taxon>Chloroflexota</taxon>
        <taxon>Anaerolineae</taxon>
        <taxon>Anaerolineales</taxon>
        <taxon>Anaerolineaceae</taxon>
        <taxon>Bellilinea</taxon>
    </lineage>
</organism>
<proteinExistence type="predicted"/>
<dbReference type="STRING" id="360411.AC812_01325"/>
<dbReference type="OrthoDB" id="571052at2"/>
<dbReference type="SMART" id="SM00754">
    <property type="entry name" value="CHRD"/>
    <property type="match status" value="1"/>
</dbReference>
<keyword evidence="3" id="KW-1185">Reference proteome</keyword>
<dbReference type="AlphaFoldDB" id="A0A0P6XSE6"/>
<dbReference type="InterPro" id="IPR010895">
    <property type="entry name" value="CHRD"/>
</dbReference>
<dbReference type="EMBL" id="LGHJ01000006">
    <property type="protein sequence ID" value="KPL78099.1"/>
    <property type="molecule type" value="Genomic_DNA"/>
</dbReference>